<organism evidence="3 4">
    <name type="scientific">Listeria newyorkensis</name>
    <dbReference type="NCBI Taxonomy" id="1497681"/>
    <lineage>
        <taxon>Bacteria</taxon>
        <taxon>Bacillati</taxon>
        <taxon>Bacillota</taxon>
        <taxon>Bacilli</taxon>
        <taxon>Bacillales</taxon>
        <taxon>Listeriaceae</taxon>
        <taxon>Listeria</taxon>
    </lineage>
</organism>
<evidence type="ECO:0000256" key="1">
    <source>
        <dbReference type="ARBA" id="ARBA00023159"/>
    </source>
</evidence>
<feature type="domain" description="Cyclic nucleotide-binding" evidence="2">
    <location>
        <begin position="44"/>
        <end position="109"/>
    </location>
</feature>
<dbReference type="InterPro" id="IPR014710">
    <property type="entry name" value="RmlC-like_jellyroll"/>
</dbReference>
<sequence>MMNQRAVGMNFLYNSSVVEKEFSKERFLQSLREDNVYPIKGTIKQYEKYEQIMKESEVVEEIFFIVSGYIIACEGQARITYFYGSQDIIGLENLMLEKPSSCSFEAVSDKVKVIKYKKVDIIEKLLNTQEGYLYHYVYMQDRVTQMVRREELLRLPSEDRVSLALFRLSERYGESIPQSDITVFPKPINKGMLARYTNLNPNTVTVAFQNLYQEKVLTTNQKSLHVDISKLKSKLADIL</sequence>
<evidence type="ECO:0000313" key="3">
    <source>
        <dbReference type="EMBL" id="PNP93862.1"/>
    </source>
</evidence>
<dbReference type="PROSITE" id="PS50042">
    <property type="entry name" value="CNMP_BINDING_3"/>
    <property type="match status" value="1"/>
</dbReference>
<dbReference type="InterPro" id="IPR036388">
    <property type="entry name" value="WH-like_DNA-bd_sf"/>
</dbReference>
<dbReference type="EMBL" id="MPDH01000003">
    <property type="protein sequence ID" value="PNP93862.1"/>
    <property type="molecule type" value="Genomic_DNA"/>
</dbReference>
<comment type="caution">
    <text evidence="3">The sequence shown here is derived from an EMBL/GenBank/DDBJ whole genome shotgun (WGS) entry which is preliminary data.</text>
</comment>
<dbReference type="Pfam" id="PF00027">
    <property type="entry name" value="cNMP_binding"/>
    <property type="match status" value="1"/>
</dbReference>
<dbReference type="RefSeq" id="WP_036093173.1">
    <property type="nucleotide sequence ID" value="NZ_BJEY01000010.1"/>
</dbReference>
<keyword evidence="4" id="KW-1185">Reference proteome</keyword>
<keyword evidence="1" id="KW-0010">Activator</keyword>
<evidence type="ECO:0000259" key="2">
    <source>
        <dbReference type="PROSITE" id="PS50042"/>
    </source>
</evidence>
<reference evidence="3 4" key="1">
    <citation type="submission" date="2016-11" db="EMBL/GenBank/DDBJ databases">
        <title>Whole Genome Sequence of Listeria newyorkensis.</title>
        <authorList>
            <person name="Frink S."/>
            <person name="Morales C."/>
            <person name="Kiang D."/>
        </authorList>
    </citation>
    <scope>NUCLEOTIDE SEQUENCE [LARGE SCALE GENOMIC DNA]</scope>
    <source>
        <strain evidence="3 4">F1604011-044</strain>
    </source>
</reference>
<dbReference type="InterPro" id="IPR018490">
    <property type="entry name" value="cNMP-bd_dom_sf"/>
</dbReference>
<proteinExistence type="predicted"/>
<dbReference type="InterPro" id="IPR000595">
    <property type="entry name" value="cNMP-bd_dom"/>
</dbReference>
<dbReference type="Proteomes" id="UP000236500">
    <property type="component" value="Unassembled WGS sequence"/>
</dbReference>
<name>A0ABX4XPH6_9LIST</name>
<gene>
    <name evidence="3" type="ORF">BMT55_03580</name>
</gene>
<protein>
    <recommendedName>
        <fullName evidence="2">Cyclic nucleotide-binding domain-containing protein</fullName>
    </recommendedName>
</protein>
<accession>A0ABX4XPH6</accession>
<dbReference type="CDD" id="cd00038">
    <property type="entry name" value="CAP_ED"/>
    <property type="match status" value="1"/>
</dbReference>
<dbReference type="Gene3D" id="2.60.120.10">
    <property type="entry name" value="Jelly Rolls"/>
    <property type="match status" value="1"/>
</dbReference>
<dbReference type="SUPFAM" id="SSF51206">
    <property type="entry name" value="cAMP-binding domain-like"/>
    <property type="match status" value="1"/>
</dbReference>
<dbReference type="SUPFAM" id="SSF46785">
    <property type="entry name" value="Winged helix' DNA-binding domain"/>
    <property type="match status" value="1"/>
</dbReference>
<dbReference type="InterPro" id="IPR036390">
    <property type="entry name" value="WH_DNA-bd_sf"/>
</dbReference>
<evidence type="ECO:0000313" key="4">
    <source>
        <dbReference type="Proteomes" id="UP000236500"/>
    </source>
</evidence>
<dbReference type="Gene3D" id="1.10.10.10">
    <property type="entry name" value="Winged helix-like DNA-binding domain superfamily/Winged helix DNA-binding domain"/>
    <property type="match status" value="1"/>
</dbReference>